<dbReference type="InterPro" id="IPR010664">
    <property type="entry name" value="LipoPS_assembly_LptC-rel"/>
</dbReference>
<proteinExistence type="predicted"/>
<feature type="compositionally biased region" description="Polar residues" evidence="1">
    <location>
        <begin position="250"/>
        <end position="260"/>
    </location>
</feature>
<name>A0ABV2RKA8_BRAJP</name>
<comment type="caution">
    <text evidence="3">The sequence shown here is derived from an EMBL/GenBank/DDBJ whole genome shotgun (WGS) entry which is preliminary data.</text>
</comment>
<gene>
    <name evidence="3" type="ORF">ABIF63_000833</name>
</gene>
<protein>
    <submittedName>
        <fullName evidence="3">Lipopolysaccharide export system protein LptC</fullName>
    </submittedName>
</protein>
<evidence type="ECO:0000313" key="3">
    <source>
        <dbReference type="EMBL" id="MET4716727.1"/>
    </source>
</evidence>
<keyword evidence="2" id="KW-1133">Transmembrane helix</keyword>
<evidence type="ECO:0000313" key="4">
    <source>
        <dbReference type="Proteomes" id="UP001549291"/>
    </source>
</evidence>
<reference evidence="3 4" key="1">
    <citation type="submission" date="2024-06" db="EMBL/GenBank/DDBJ databases">
        <title>Genomic Encyclopedia of Type Strains, Phase V (KMG-V): Genome sequencing to study the core and pangenomes of soil and plant-associated prokaryotes.</title>
        <authorList>
            <person name="Whitman W."/>
        </authorList>
    </citation>
    <scope>NUCLEOTIDE SEQUENCE [LARGE SCALE GENOMIC DNA]</scope>
    <source>
        <strain evidence="3 4">USDA 160</strain>
    </source>
</reference>
<dbReference type="Gene3D" id="2.60.450.10">
    <property type="entry name" value="Lipopolysaccharide (LPS) transport protein A like domain"/>
    <property type="match status" value="1"/>
</dbReference>
<keyword evidence="2" id="KW-0812">Transmembrane</keyword>
<dbReference type="Proteomes" id="UP001549291">
    <property type="component" value="Unassembled WGS sequence"/>
</dbReference>
<keyword evidence="2" id="KW-0472">Membrane</keyword>
<feature type="region of interest" description="Disordered" evidence="1">
    <location>
        <begin position="229"/>
        <end position="260"/>
    </location>
</feature>
<evidence type="ECO:0000256" key="1">
    <source>
        <dbReference type="SAM" id="MobiDB-lite"/>
    </source>
</evidence>
<feature type="transmembrane region" description="Helical" evidence="2">
    <location>
        <begin position="49"/>
        <end position="69"/>
    </location>
</feature>
<organism evidence="3 4">
    <name type="scientific">Bradyrhizobium japonicum</name>
    <dbReference type="NCBI Taxonomy" id="375"/>
    <lineage>
        <taxon>Bacteria</taxon>
        <taxon>Pseudomonadati</taxon>
        <taxon>Pseudomonadota</taxon>
        <taxon>Alphaproteobacteria</taxon>
        <taxon>Hyphomicrobiales</taxon>
        <taxon>Nitrobacteraceae</taxon>
        <taxon>Bradyrhizobium</taxon>
    </lineage>
</organism>
<dbReference type="EMBL" id="JBEPTQ010000002">
    <property type="protein sequence ID" value="MET4716727.1"/>
    <property type="molecule type" value="Genomic_DNA"/>
</dbReference>
<evidence type="ECO:0000256" key="2">
    <source>
        <dbReference type="SAM" id="Phobius"/>
    </source>
</evidence>
<dbReference type="Pfam" id="PF06835">
    <property type="entry name" value="LptC"/>
    <property type="match status" value="1"/>
</dbReference>
<keyword evidence="4" id="KW-1185">Reference proteome</keyword>
<sequence length="260" mass="28220">MACARQPDETSDTSGAQVNSAQNPTYDAALAAKFASAARHSRLVRILRIAVPVTVAASMAAIVAVSTFLNPFQIPVKLDSGNLVVTGTKITMESPHLAGFTPDQRPYELWAKTATQDITDPDHVDLNDLRAKVLMEDKSTLLLDARTGRFDNKQQQLDLRKDIFLRTSTGYEARLNSAFVDMGKGTVSSDEHVDVKLTNGTLTADRLRITEGGEVIRFEGNVVMHLDKLDDPAVAQPAPAEQPAPPVKTRTPQNKSANSK</sequence>
<feature type="region of interest" description="Disordered" evidence="1">
    <location>
        <begin position="1"/>
        <end position="20"/>
    </location>
</feature>
<accession>A0ABV2RKA8</accession>